<feature type="transmembrane region" description="Helical" evidence="2">
    <location>
        <begin position="273"/>
        <end position="295"/>
    </location>
</feature>
<dbReference type="EMBL" id="MCOK01000001">
    <property type="protein sequence ID" value="OOC55313.1"/>
    <property type="molecule type" value="Genomic_DNA"/>
</dbReference>
<evidence type="ECO:0000256" key="1">
    <source>
        <dbReference type="SAM" id="MobiDB-lite"/>
    </source>
</evidence>
<sequence>MTQEDDPRDTSGDSPDEPGGGGTPESAPRPEPGDWTAPGQGPSAPATPPEDRPGFAPPEQGGASHGQPSETEQRQGYGHSGYGPPGHPQPSGQQGYGQAPGHGQQYGYGSGGQGYGGQPPNPDPYGRYGSGRQQPYAATPPGYGPPPGHGQQPRYGQQQYGQQPQYGQQYGYGAPHGGPRAPKPGVVALRPMTLGDILNGAFSVIRNNPKTTVGLSLVVMAIASIISSIGFSGYMSDYGVFMDQVMTDPASVGPDDPLPFSAWSIAALYGGSLLSYAGTILVTGLLTAVIGMAVLGRKLTPSQAWAVVKDRIGAVIGLALLQLLIVFGLTLVITVVGVAGLFLGIYLAVSGNEAAGVTVIVAALVLGVLGGIALAAWIYVRIYFAMPVVVLERLGVGASLARSWRLTQGSWWRVFGITLLAYLLIGLVGSLLSTPLSIVAVVPSFVAPGETWAAVVSGAVIYVSEVLVSSITTPFTVGVATLLYVDLRMRREGLDLKLHEAARAGYEAGPEIYLPEPRT</sequence>
<dbReference type="OrthoDB" id="121140at2"/>
<feature type="transmembrane region" description="Helical" evidence="2">
    <location>
        <begin position="213"/>
        <end position="235"/>
    </location>
</feature>
<reference evidence="5" key="1">
    <citation type="submission" date="2016-08" db="EMBL/GenBank/DDBJ databases">
        <authorList>
            <person name="Tokovenko B."/>
            <person name="Kalinowski J."/>
        </authorList>
    </citation>
    <scope>NUCLEOTIDE SEQUENCE [LARGE SCALE GENOMIC DNA]</scope>
    <source>
        <strain evidence="5">UTMC102</strain>
    </source>
</reference>
<keyword evidence="2" id="KW-0472">Membrane</keyword>
<feature type="transmembrane region" description="Helical" evidence="2">
    <location>
        <begin position="411"/>
        <end position="432"/>
    </location>
</feature>
<proteinExistence type="predicted"/>
<dbReference type="AlphaFoldDB" id="A0A1V3C3P9"/>
<organism evidence="4 5">
    <name type="scientific">Nocardiopsis sinuspersici</name>
    <dbReference type="NCBI Taxonomy" id="501010"/>
    <lineage>
        <taxon>Bacteria</taxon>
        <taxon>Bacillati</taxon>
        <taxon>Actinomycetota</taxon>
        <taxon>Actinomycetes</taxon>
        <taxon>Streptosporangiales</taxon>
        <taxon>Nocardiopsidaceae</taxon>
        <taxon>Nocardiopsis</taxon>
    </lineage>
</organism>
<evidence type="ECO:0000256" key="2">
    <source>
        <dbReference type="SAM" id="Phobius"/>
    </source>
</evidence>
<feature type="region of interest" description="Disordered" evidence="1">
    <location>
        <begin position="1"/>
        <end position="185"/>
    </location>
</feature>
<dbReference type="RefSeq" id="WP_077691742.1">
    <property type="nucleotide sequence ID" value="NZ_MCOK01000001.1"/>
</dbReference>
<evidence type="ECO:0000259" key="3">
    <source>
        <dbReference type="Pfam" id="PF10110"/>
    </source>
</evidence>
<comment type="caution">
    <text evidence="4">The sequence shown here is derived from an EMBL/GenBank/DDBJ whole genome shotgun (WGS) entry which is preliminary data.</text>
</comment>
<feature type="compositionally biased region" description="Gly residues" evidence="1">
    <location>
        <begin position="94"/>
        <end position="117"/>
    </location>
</feature>
<feature type="transmembrane region" description="Helical" evidence="2">
    <location>
        <begin position="354"/>
        <end position="380"/>
    </location>
</feature>
<gene>
    <name evidence="4" type="ORF">NOSIN_17060</name>
</gene>
<keyword evidence="2" id="KW-1133">Transmembrane helix</keyword>
<dbReference type="InterPro" id="IPR018476">
    <property type="entry name" value="GlyceroP-diester-Pdiesterase_M"/>
</dbReference>
<dbReference type="Pfam" id="PF10110">
    <property type="entry name" value="GPDPase_memb"/>
    <property type="match status" value="1"/>
</dbReference>
<dbReference type="PANTHER" id="PTHR33133">
    <property type="entry name" value="OS08G0107100 PROTEIN-RELATED"/>
    <property type="match status" value="1"/>
</dbReference>
<feature type="transmembrane region" description="Helical" evidence="2">
    <location>
        <begin position="452"/>
        <end position="485"/>
    </location>
</feature>
<dbReference type="STRING" id="501010.NOSIN_17060"/>
<keyword evidence="2" id="KW-0812">Transmembrane</keyword>
<dbReference type="PANTHER" id="PTHR33133:SF1">
    <property type="entry name" value="EXPRESSED PROTEIN-RELATED"/>
    <property type="match status" value="1"/>
</dbReference>
<feature type="transmembrane region" description="Helical" evidence="2">
    <location>
        <begin position="315"/>
        <end position="348"/>
    </location>
</feature>
<keyword evidence="5" id="KW-1185">Reference proteome</keyword>
<feature type="domain" description="Glycerophosphoryl diester phosphodiesterase membrane" evidence="3">
    <location>
        <begin position="366"/>
        <end position="489"/>
    </location>
</feature>
<name>A0A1V3C3P9_9ACTN</name>
<feature type="compositionally biased region" description="Low complexity" evidence="1">
    <location>
        <begin position="149"/>
        <end position="179"/>
    </location>
</feature>
<accession>A0A1V3C3P9</accession>
<evidence type="ECO:0000313" key="4">
    <source>
        <dbReference type="EMBL" id="OOC55313.1"/>
    </source>
</evidence>
<protein>
    <submittedName>
        <fullName evidence="4">Glycerophosphodiester phosphodiesterase</fullName>
    </submittedName>
</protein>
<dbReference type="Proteomes" id="UP000189004">
    <property type="component" value="Unassembled WGS sequence"/>
</dbReference>
<evidence type="ECO:0000313" key="5">
    <source>
        <dbReference type="Proteomes" id="UP000189004"/>
    </source>
</evidence>